<evidence type="ECO:0000259" key="11">
    <source>
        <dbReference type="Pfam" id="PF18097"/>
    </source>
</evidence>
<dbReference type="InterPro" id="IPR041212">
    <property type="entry name" value="Vta1_C"/>
</dbReference>
<evidence type="ECO:0000313" key="13">
    <source>
        <dbReference type="Proteomes" id="UP000215902"/>
    </source>
</evidence>
<name>A0A267FSP7_9PLAT</name>
<dbReference type="Proteomes" id="UP000215902">
    <property type="component" value="Unassembled WGS sequence"/>
</dbReference>
<keyword evidence="7" id="KW-0653">Protein transport</keyword>
<dbReference type="Pfam" id="PF04652">
    <property type="entry name" value="Vta1"/>
    <property type="match status" value="1"/>
</dbReference>
<feature type="compositionally biased region" description="Low complexity" evidence="9">
    <location>
        <begin position="221"/>
        <end position="241"/>
    </location>
</feature>
<dbReference type="Pfam" id="PF18097">
    <property type="entry name" value="Vta1_C"/>
    <property type="match status" value="1"/>
</dbReference>
<dbReference type="GO" id="GO:0032511">
    <property type="term" value="P:late endosome to vacuole transport via multivesicular body sorting pathway"/>
    <property type="evidence" value="ECO:0007669"/>
    <property type="project" value="InterPro"/>
</dbReference>
<proteinExistence type="inferred from homology"/>
<comment type="similarity">
    <text evidence="3">Belongs to the VTA1 family.</text>
</comment>
<evidence type="ECO:0000256" key="6">
    <source>
        <dbReference type="ARBA" id="ARBA00022753"/>
    </source>
</evidence>
<keyword evidence="6" id="KW-0967">Endosome</keyword>
<evidence type="ECO:0000256" key="4">
    <source>
        <dbReference type="ARBA" id="ARBA00022448"/>
    </source>
</evidence>
<feature type="domain" description="Vta1/callose synthase N-terminal" evidence="10">
    <location>
        <begin position="12"/>
        <end position="155"/>
    </location>
</feature>
<dbReference type="EMBL" id="NIVC01000787">
    <property type="protein sequence ID" value="PAA76850.1"/>
    <property type="molecule type" value="Genomic_DNA"/>
</dbReference>
<evidence type="ECO:0000256" key="8">
    <source>
        <dbReference type="ARBA" id="ARBA00023136"/>
    </source>
</evidence>
<feature type="region of interest" description="Disordered" evidence="9">
    <location>
        <begin position="156"/>
        <end position="248"/>
    </location>
</feature>
<comment type="caution">
    <text evidence="12">The sequence shown here is derived from an EMBL/GenBank/DDBJ whole genome shotgun (WGS) entry which is preliminary data.</text>
</comment>
<dbReference type="InterPro" id="IPR039431">
    <property type="entry name" value="Vta1/CALS_N"/>
</dbReference>
<evidence type="ECO:0000256" key="2">
    <source>
        <dbReference type="ARBA" id="ARBA00004496"/>
    </source>
</evidence>
<feature type="compositionally biased region" description="Pro residues" evidence="9">
    <location>
        <begin position="200"/>
        <end position="220"/>
    </location>
</feature>
<comment type="subcellular location">
    <subcellularLocation>
        <location evidence="2">Cytoplasm</location>
    </subcellularLocation>
    <subcellularLocation>
        <location evidence="1">Endosome membrane</location>
        <topology evidence="1">Peripheral membrane protein</topology>
    </subcellularLocation>
</comment>
<evidence type="ECO:0000256" key="3">
    <source>
        <dbReference type="ARBA" id="ARBA00007895"/>
    </source>
</evidence>
<evidence type="ECO:0000259" key="10">
    <source>
        <dbReference type="Pfam" id="PF04652"/>
    </source>
</evidence>
<sequence length="297" mass="31325">MAQATPPSLKGINIFLKTATEIESRDPIVAYYCRLHALEKGMSIDKRSPDARQFLTSLMGQLESSKTELSRTNPEVFTPDSVVGQAAVENKALQLFAFADNRDRSGDFGPTTVKSFYTAGVLLDVLQSFGTVGEELEKCRKYAKWKALYITQCRKNGETPHAGPLGGEEGGEEAPDMSQLGGGASAAAAAPAAGFNLPPSQQPPPQQPSQPPPPQRPATPPQQQAAAPAAAASGASSMPAPGGRIQAGAPYSNLSIEQYTKAGKLCKFAGSALQYQDAKTAIDYLVQALNLLQTGSE</sequence>
<organism evidence="12 13">
    <name type="scientific">Macrostomum lignano</name>
    <dbReference type="NCBI Taxonomy" id="282301"/>
    <lineage>
        <taxon>Eukaryota</taxon>
        <taxon>Metazoa</taxon>
        <taxon>Spiralia</taxon>
        <taxon>Lophotrochozoa</taxon>
        <taxon>Platyhelminthes</taxon>
        <taxon>Rhabditophora</taxon>
        <taxon>Macrostomorpha</taxon>
        <taxon>Macrostomida</taxon>
        <taxon>Macrostomidae</taxon>
        <taxon>Macrostomum</taxon>
    </lineage>
</organism>
<dbReference type="GO" id="GO:0010008">
    <property type="term" value="C:endosome membrane"/>
    <property type="evidence" value="ECO:0007669"/>
    <property type="project" value="UniProtKB-SubCell"/>
</dbReference>
<keyword evidence="4" id="KW-0813">Transport</keyword>
<dbReference type="STRING" id="282301.A0A267FSP7"/>
<reference evidence="12 13" key="1">
    <citation type="submission" date="2017-06" db="EMBL/GenBank/DDBJ databases">
        <title>A platform for efficient transgenesis in Macrostomum lignano, a flatworm model organism for stem cell research.</title>
        <authorList>
            <person name="Berezikov E."/>
        </authorList>
    </citation>
    <scope>NUCLEOTIDE SEQUENCE [LARGE SCALE GENOMIC DNA]</scope>
    <source>
        <strain evidence="12">DV1</strain>
        <tissue evidence="12">Whole organism</tissue>
    </source>
</reference>
<dbReference type="PANTHER" id="PTHR46009:SF1">
    <property type="entry name" value="VACUOLAR PROTEIN SORTING-ASSOCIATED PROTEIN VTA1 HOMOLOG"/>
    <property type="match status" value="1"/>
</dbReference>
<dbReference type="Gene3D" id="1.25.40.270">
    <property type="entry name" value="Vacuolar protein sorting-associated protein vta1"/>
    <property type="match status" value="1"/>
</dbReference>
<keyword evidence="5" id="KW-0963">Cytoplasm</keyword>
<evidence type="ECO:0000256" key="1">
    <source>
        <dbReference type="ARBA" id="ARBA00004481"/>
    </source>
</evidence>
<evidence type="ECO:0000313" key="12">
    <source>
        <dbReference type="EMBL" id="PAA76850.1"/>
    </source>
</evidence>
<keyword evidence="13" id="KW-1185">Reference proteome</keyword>
<dbReference type="AlphaFoldDB" id="A0A267FSP7"/>
<gene>
    <name evidence="12" type="ORF">BOX15_Mlig013022g2</name>
</gene>
<feature type="domain" description="Vta1 C-terminal" evidence="11">
    <location>
        <begin position="258"/>
        <end position="293"/>
    </location>
</feature>
<feature type="compositionally biased region" description="Low complexity" evidence="9">
    <location>
        <begin position="185"/>
        <end position="194"/>
    </location>
</feature>
<evidence type="ECO:0008006" key="14">
    <source>
        <dbReference type="Google" id="ProtNLM"/>
    </source>
</evidence>
<dbReference type="InterPro" id="IPR023175">
    <property type="entry name" value="Vta1/CALS_N_sf"/>
</dbReference>
<dbReference type="GO" id="GO:0015031">
    <property type="term" value="P:protein transport"/>
    <property type="evidence" value="ECO:0007669"/>
    <property type="project" value="UniProtKB-KW"/>
</dbReference>
<protein>
    <recommendedName>
        <fullName evidence="14">Vta1/callose synthase N-terminal domain-containing protein</fullName>
    </recommendedName>
</protein>
<dbReference type="GO" id="GO:0005771">
    <property type="term" value="C:multivesicular body"/>
    <property type="evidence" value="ECO:0007669"/>
    <property type="project" value="TreeGrafter"/>
</dbReference>
<accession>A0A267FSP7</accession>
<evidence type="ECO:0000256" key="7">
    <source>
        <dbReference type="ARBA" id="ARBA00022927"/>
    </source>
</evidence>
<dbReference type="PANTHER" id="PTHR46009">
    <property type="entry name" value="VACUOLAR PROTEIN SORTING-ASSOCIATED PROTEIN VTA1 HOMOLOG"/>
    <property type="match status" value="1"/>
</dbReference>
<evidence type="ECO:0000256" key="9">
    <source>
        <dbReference type="SAM" id="MobiDB-lite"/>
    </source>
</evidence>
<keyword evidence="8" id="KW-0472">Membrane</keyword>
<dbReference type="Gene3D" id="1.20.5.420">
    <property type="entry name" value="Immunoglobulin FC, subunit C"/>
    <property type="match status" value="1"/>
</dbReference>
<evidence type="ECO:0000256" key="5">
    <source>
        <dbReference type="ARBA" id="ARBA00022490"/>
    </source>
</evidence>
<dbReference type="InterPro" id="IPR044538">
    <property type="entry name" value="Vta1-like"/>
</dbReference>
<dbReference type="OrthoDB" id="391137at2759"/>